<dbReference type="FunFam" id="2.10.25.10:FF:000045">
    <property type="entry name" value="Slit guidance ligand 2"/>
    <property type="match status" value="1"/>
</dbReference>
<dbReference type="CDD" id="cd00110">
    <property type="entry name" value="LamG"/>
    <property type="match status" value="1"/>
</dbReference>
<dbReference type="SMART" id="SM00179">
    <property type="entry name" value="EGF_CA"/>
    <property type="match status" value="4"/>
</dbReference>
<feature type="domain" description="Laminin G" evidence="13">
    <location>
        <begin position="497"/>
        <end position="618"/>
    </location>
</feature>
<evidence type="ECO:0000259" key="13">
    <source>
        <dbReference type="PROSITE" id="PS50025"/>
    </source>
</evidence>
<keyword evidence="6" id="KW-0732">Signal</keyword>
<feature type="domain" description="EGF-like" evidence="14">
    <location>
        <begin position="413"/>
        <end position="449"/>
    </location>
</feature>
<reference evidence="16" key="1">
    <citation type="journal article" date="2019" name="IScience">
        <title>Narwhal Genome Reveals Long-Term Low Genetic Diversity despite Current Large Abundance Size.</title>
        <authorList>
            <person name="Westbury M.V."/>
            <person name="Petersen B."/>
            <person name="Garde E."/>
            <person name="Heide-Jorgensen M.P."/>
            <person name="Lorenzen E.D."/>
        </authorList>
    </citation>
    <scope>NUCLEOTIDE SEQUENCE [LARGE SCALE GENOMIC DNA]</scope>
</reference>
<dbReference type="SMART" id="SM00282">
    <property type="entry name" value="LamG"/>
    <property type="match status" value="1"/>
</dbReference>
<dbReference type="Pfam" id="PF13855">
    <property type="entry name" value="LRR_8"/>
    <property type="match status" value="2"/>
</dbReference>
<feature type="domain" description="EGF-like" evidence="14">
    <location>
        <begin position="373"/>
        <end position="411"/>
    </location>
</feature>
<evidence type="ECO:0000313" key="15">
    <source>
        <dbReference type="EMBL" id="TKC45614.1"/>
    </source>
</evidence>
<organism evidence="15 16">
    <name type="scientific">Monodon monoceros</name>
    <name type="common">Narwhal</name>
    <name type="synonym">Ceratodon monodon</name>
    <dbReference type="NCBI Taxonomy" id="40151"/>
    <lineage>
        <taxon>Eukaryota</taxon>
        <taxon>Metazoa</taxon>
        <taxon>Chordata</taxon>
        <taxon>Craniata</taxon>
        <taxon>Vertebrata</taxon>
        <taxon>Euteleostomi</taxon>
        <taxon>Mammalia</taxon>
        <taxon>Eutheria</taxon>
        <taxon>Laurasiatheria</taxon>
        <taxon>Artiodactyla</taxon>
        <taxon>Whippomorpha</taxon>
        <taxon>Cetacea</taxon>
        <taxon>Odontoceti</taxon>
        <taxon>Monodontidae</taxon>
        <taxon>Monodon</taxon>
    </lineage>
</organism>
<dbReference type="GO" id="GO:0005576">
    <property type="term" value="C:extracellular region"/>
    <property type="evidence" value="ECO:0007669"/>
    <property type="project" value="UniProtKB-SubCell"/>
</dbReference>
<dbReference type="PROSITE" id="PS00010">
    <property type="entry name" value="ASX_HYDROXYL"/>
    <property type="match status" value="2"/>
</dbReference>
<dbReference type="InterPro" id="IPR013320">
    <property type="entry name" value="ConA-like_dom_sf"/>
</dbReference>
<dbReference type="GO" id="GO:0031290">
    <property type="term" value="P:retinal ganglion cell axon guidance"/>
    <property type="evidence" value="ECO:0007669"/>
    <property type="project" value="TreeGrafter"/>
</dbReference>
<comment type="caution">
    <text evidence="15">The sequence shown here is derived from an EMBL/GenBank/DDBJ whole genome shotgun (WGS) entry which is preliminary data.</text>
</comment>
<dbReference type="InterPro" id="IPR051355">
    <property type="entry name" value="Notch/Slit_guidance"/>
</dbReference>
<feature type="domain" description="EGF-like" evidence="14">
    <location>
        <begin position="272"/>
        <end position="308"/>
    </location>
</feature>
<gene>
    <name evidence="15" type="ORF">EI555_013922</name>
</gene>
<dbReference type="SUPFAM" id="SSF49899">
    <property type="entry name" value="Concanavalin A-like lectins/glucanases"/>
    <property type="match status" value="1"/>
</dbReference>
<dbReference type="FunFam" id="2.10.25.10:FF:000062">
    <property type="entry name" value="Slit guidance ligand 2"/>
    <property type="match status" value="1"/>
</dbReference>
<dbReference type="GO" id="GO:0005509">
    <property type="term" value="F:calcium ion binding"/>
    <property type="evidence" value="ECO:0007669"/>
    <property type="project" value="InterPro"/>
</dbReference>
<dbReference type="GO" id="GO:0050919">
    <property type="term" value="P:negative chemotaxis"/>
    <property type="evidence" value="ECO:0007669"/>
    <property type="project" value="TreeGrafter"/>
</dbReference>
<feature type="disulfide bond" evidence="12">
    <location>
        <begin position="439"/>
        <end position="448"/>
    </location>
</feature>
<dbReference type="Gene3D" id="2.60.120.200">
    <property type="match status" value="1"/>
</dbReference>
<dbReference type="SUPFAM" id="SSF57184">
    <property type="entry name" value="Growth factor receptor domain"/>
    <property type="match status" value="1"/>
</dbReference>
<keyword evidence="3" id="KW-0964">Secreted</keyword>
<dbReference type="AlphaFoldDB" id="A0A4U1F893"/>
<evidence type="ECO:0000256" key="4">
    <source>
        <dbReference type="ARBA" id="ARBA00022536"/>
    </source>
</evidence>
<feature type="non-terminal residue" evidence="15">
    <location>
        <position position="618"/>
    </location>
</feature>
<comment type="caution">
    <text evidence="12">Lacks conserved residue(s) required for the propagation of feature annotation.</text>
</comment>
<evidence type="ECO:0000256" key="11">
    <source>
        <dbReference type="ARBA" id="ARBA00023180"/>
    </source>
</evidence>
<dbReference type="SUPFAM" id="SSF57196">
    <property type="entry name" value="EGF/Laminin"/>
    <property type="match status" value="1"/>
</dbReference>
<feature type="disulfide bond" evidence="12">
    <location>
        <begin position="401"/>
        <end position="410"/>
    </location>
</feature>
<dbReference type="Pfam" id="PF00054">
    <property type="entry name" value="Laminin_G_1"/>
    <property type="match status" value="1"/>
</dbReference>
<dbReference type="Pfam" id="PF12661">
    <property type="entry name" value="hEGF"/>
    <property type="match status" value="2"/>
</dbReference>
<dbReference type="PROSITE" id="PS01187">
    <property type="entry name" value="EGF_CA"/>
    <property type="match status" value="2"/>
</dbReference>
<dbReference type="EMBL" id="RWIC01000316">
    <property type="protein sequence ID" value="TKC45614.1"/>
    <property type="molecule type" value="Genomic_DNA"/>
</dbReference>
<dbReference type="Proteomes" id="UP000308365">
    <property type="component" value="Unassembled WGS sequence"/>
</dbReference>
<keyword evidence="4 12" id="KW-0245">EGF-like domain</keyword>
<accession>A0A4U1F893</accession>
<dbReference type="InterPro" id="IPR013032">
    <property type="entry name" value="EGF-like_CS"/>
</dbReference>
<feature type="non-terminal residue" evidence="15">
    <location>
        <position position="1"/>
    </location>
</feature>
<comment type="subcellular location">
    <subcellularLocation>
        <location evidence="1">Secreted</location>
    </subcellularLocation>
</comment>
<sequence length="618" mass="69448">RLEQNSIKVIPPGAFSPYKKLRRILLNANKINCLRVDAFQDLHNLNLLSLYDNKLQTIAKGTFSPLRAIQTMHLAQNPFICDCHLKWLADYLHTNPIETSGARCTSPRRLANKRIGQIKSKKFRCSAKEQYFIPGTEDYRSKLSGDCFADLACPEKCRCEGTTVDCSNQKLTKIPDHIPQYTAELRLNNNEFTVLEATGIFKKLPQLRKMYLDGNQFTLVPKELSNYKHLTLIDLSNNRISTLSNQSFSNMTQLLTLCICADGFEGENCEINVDDCEDNDCENNSTCVDGINNYTCLCPPEYTAVKYLMPYESYIDFMTSHLHSHFLLIPEFILSVSDWDSHHLADKIVKISESIGYPSSSAYKAIRELCEEKLDFCAQDLNPCQHDSKCILTPKGFKCDCTPGYIGEHCDIDFDDCQDNKCKNGAHCTDAVNSYTCICPEGYSGLFCEFSPPMVLPRTSPCDNFDCQNGAQCIIRINEPICQCLPGYQGEKCEKLVSVNFVNKESYLQIPSAKVRPQTNITLQIATDEDSGILLYKGDKDHIAVELYRGRVRASYDTGSHPASAIYSVETINDGNFHIVELLALDQSLSLSVDGGSPKIITNLSKQSTLNFDSPLYV</sequence>
<dbReference type="SMART" id="SM00013">
    <property type="entry name" value="LRRNT"/>
    <property type="match status" value="1"/>
</dbReference>
<dbReference type="SMART" id="SM00082">
    <property type="entry name" value="LRRCT"/>
    <property type="match status" value="1"/>
</dbReference>
<dbReference type="InterPro" id="IPR000742">
    <property type="entry name" value="EGF"/>
</dbReference>
<feature type="domain" description="EGF-like" evidence="14">
    <location>
        <begin position="458"/>
        <end position="494"/>
    </location>
</feature>
<evidence type="ECO:0000256" key="8">
    <source>
        <dbReference type="ARBA" id="ARBA00022782"/>
    </source>
</evidence>
<evidence type="ECO:0000256" key="10">
    <source>
        <dbReference type="ARBA" id="ARBA00023157"/>
    </source>
</evidence>
<dbReference type="GO" id="GO:0048495">
    <property type="term" value="F:Roundabout binding"/>
    <property type="evidence" value="ECO:0007669"/>
    <property type="project" value="TreeGrafter"/>
</dbReference>
<evidence type="ECO:0000313" key="16">
    <source>
        <dbReference type="Proteomes" id="UP000308365"/>
    </source>
</evidence>
<dbReference type="InterPro" id="IPR000152">
    <property type="entry name" value="EGF-type_Asp/Asn_hydroxyl_site"/>
</dbReference>
<dbReference type="Gene3D" id="3.80.10.10">
    <property type="entry name" value="Ribonuclease Inhibitor"/>
    <property type="match status" value="2"/>
</dbReference>
<keyword evidence="7" id="KW-0677">Repeat</keyword>
<dbReference type="SUPFAM" id="SSF52058">
    <property type="entry name" value="L domain-like"/>
    <property type="match status" value="2"/>
</dbReference>
<evidence type="ECO:0008006" key="17">
    <source>
        <dbReference type="Google" id="ProtNLM"/>
    </source>
</evidence>
<keyword evidence="8" id="KW-0221">Differentiation</keyword>
<dbReference type="FunFam" id="3.80.10.10:FF:000002">
    <property type="entry name" value="Slit guidance ligand 2"/>
    <property type="match status" value="1"/>
</dbReference>
<dbReference type="InterPro" id="IPR000483">
    <property type="entry name" value="Cys-rich_flank_reg_C"/>
</dbReference>
<keyword evidence="10 12" id="KW-1015">Disulfide bond</keyword>
<dbReference type="PROSITE" id="PS01186">
    <property type="entry name" value="EGF_2"/>
    <property type="match status" value="3"/>
</dbReference>
<evidence type="ECO:0000256" key="1">
    <source>
        <dbReference type="ARBA" id="ARBA00004613"/>
    </source>
</evidence>
<dbReference type="PROSITE" id="PS51450">
    <property type="entry name" value="LRR"/>
    <property type="match status" value="1"/>
</dbReference>
<evidence type="ECO:0000256" key="7">
    <source>
        <dbReference type="ARBA" id="ARBA00022737"/>
    </source>
</evidence>
<dbReference type="GO" id="GO:0008201">
    <property type="term" value="F:heparin binding"/>
    <property type="evidence" value="ECO:0007669"/>
    <property type="project" value="TreeGrafter"/>
</dbReference>
<dbReference type="InterPro" id="IPR018097">
    <property type="entry name" value="EGF_Ca-bd_CS"/>
</dbReference>
<feature type="disulfide bond" evidence="12">
    <location>
        <begin position="484"/>
        <end position="493"/>
    </location>
</feature>
<keyword evidence="11" id="KW-0325">Glycoprotein</keyword>
<dbReference type="InterPro" id="IPR001881">
    <property type="entry name" value="EGF-like_Ca-bd_dom"/>
</dbReference>
<dbReference type="PANTHER" id="PTHR45836">
    <property type="entry name" value="SLIT HOMOLOG"/>
    <property type="match status" value="1"/>
</dbReference>
<evidence type="ECO:0000256" key="3">
    <source>
        <dbReference type="ARBA" id="ARBA00022525"/>
    </source>
</evidence>
<evidence type="ECO:0000256" key="2">
    <source>
        <dbReference type="ARBA" id="ARBA00022473"/>
    </source>
</evidence>
<dbReference type="InterPro" id="IPR032675">
    <property type="entry name" value="LRR_dom_sf"/>
</dbReference>
<dbReference type="GO" id="GO:0030308">
    <property type="term" value="P:negative regulation of cell growth"/>
    <property type="evidence" value="ECO:0007669"/>
    <property type="project" value="TreeGrafter"/>
</dbReference>
<keyword evidence="9" id="KW-0524">Neurogenesis</keyword>
<dbReference type="Gene3D" id="2.10.25.10">
    <property type="entry name" value="Laminin"/>
    <property type="match status" value="4"/>
</dbReference>
<evidence type="ECO:0000256" key="9">
    <source>
        <dbReference type="ARBA" id="ARBA00022902"/>
    </source>
</evidence>
<dbReference type="FunFam" id="2.10.25.10:FF:000053">
    <property type="entry name" value="Slit guidance ligand 2"/>
    <property type="match status" value="1"/>
</dbReference>
<dbReference type="PROSITE" id="PS50026">
    <property type="entry name" value="EGF_3"/>
    <property type="match status" value="4"/>
</dbReference>
<dbReference type="InterPro" id="IPR001791">
    <property type="entry name" value="Laminin_G"/>
</dbReference>
<evidence type="ECO:0000256" key="12">
    <source>
        <dbReference type="PROSITE-ProRule" id="PRU00076"/>
    </source>
</evidence>
<dbReference type="InterPro" id="IPR000372">
    <property type="entry name" value="LRRNT"/>
</dbReference>
<dbReference type="Pfam" id="PF01462">
    <property type="entry name" value="LRRNT"/>
    <property type="match status" value="1"/>
</dbReference>
<dbReference type="PRINTS" id="PR00010">
    <property type="entry name" value="EGFBLOOD"/>
</dbReference>
<name>A0A4U1F893_MONMO</name>
<evidence type="ECO:0000259" key="14">
    <source>
        <dbReference type="PROSITE" id="PS50026"/>
    </source>
</evidence>
<protein>
    <recommendedName>
        <fullName evidence="17">Slit homolog 2 protein</fullName>
    </recommendedName>
</protein>
<dbReference type="CDD" id="cd00054">
    <property type="entry name" value="EGF_CA"/>
    <property type="match status" value="4"/>
</dbReference>
<dbReference type="FunFam" id="2.10.25.10:FF:000080">
    <property type="entry name" value="Neurogenic locus notch 1"/>
    <property type="match status" value="1"/>
</dbReference>
<dbReference type="PROSITE" id="PS00022">
    <property type="entry name" value="EGF_1"/>
    <property type="match status" value="3"/>
</dbReference>
<dbReference type="Pfam" id="PF00008">
    <property type="entry name" value="EGF"/>
    <property type="match status" value="2"/>
</dbReference>
<evidence type="ECO:0000256" key="6">
    <source>
        <dbReference type="ARBA" id="ARBA00022729"/>
    </source>
</evidence>
<dbReference type="InterPro" id="IPR009030">
    <property type="entry name" value="Growth_fac_rcpt_cys_sf"/>
</dbReference>
<keyword evidence="5" id="KW-0433">Leucine-rich repeat</keyword>
<dbReference type="SMART" id="SM00369">
    <property type="entry name" value="LRR_TYP"/>
    <property type="match status" value="4"/>
</dbReference>
<dbReference type="InterPro" id="IPR001611">
    <property type="entry name" value="Leu-rich_rpt"/>
</dbReference>
<evidence type="ECO:0000256" key="5">
    <source>
        <dbReference type="ARBA" id="ARBA00022614"/>
    </source>
</evidence>
<dbReference type="PROSITE" id="PS50025">
    <property type="entry name" value="LAM_G_DOMAIN"/>
    <property type="match status" value="1"/>
</dbReference>
<dbReference type="SMART" id="SM00181">
    <property type="entry name" value="EGF"/>
    <property type="match status" value="4"/>
</dbReference>
<proteinExistence type="predicted"/>
<dbReference type="InterPro" id="IPR003591">
    <property type="entry name" value="Leu-rich_rpt_typical-subtyp"/>
</dbReference>
<dbReference type="PANTHER" id="PTHR45836:SF2">
    <property type="entry name" value="SLIT HOMOLOG 2 PROTEIN"/>
    <property type="match status" value="1"/>
</dbReference>
<keyword evidence="2" id="KW-0217">Developmental protein</keyword>